<protein>
    <submittedName>
        <fullName evidence="5">LCP family protein</fullName>
    </submittedName>
</protein>
<dbReference type="Gene3D" id="3.40.630.190">
    <property type="entry name" value="LCP protein"/>
    <property type="match status" value="1"/>
</dbReference>
<keyword evidence="2" id="KW-0472">Membrane</keyword>
<dbReference type="Proteomes" id="UP000500857">
    <property type="component" value="Chromosome"/>
</dbReference>
<name>A0A6H1TX14_9CYAN</name>
<evidence type="ECO:0000256" key="1">
    <source>
        <dbReference type="ARBA" id="ARBA00006068"/>
    </source>
</evidence>
<reference evidence="5 6" key="1">
    <citation type="submission" date="2020-04" db="EMBL/GenBank/DDBJ databases">
        <authorList>
            <person name="Basu S."/>
            <person name="Maruthanayagam V."/>
            <person name="Chakraborty S."/>
            <person name="Pramanik A."/>
            <person name="Mukherjee J."/>
            <person name="Brink B."/>
        </authorList>
    </citation>
    <scope>NUCLEOTIDE SEQUENCE [LARGE SCALE GENOMIC DNA]</scope>
    <source>
        <strain evidence="5 6">AP17</strain>
    </source>
</reference>
<evidence type="ECO:0000259" key="4">
    <source>
        <dbReference type="Pfam" id="PF13399"/>
    </source>
</evidence>
<dbReference type="Pfam" id="PF13399">
    <property type="entry name" value="LytR_C"/>
    <property type="match status" value="1"/>
</dbReference>
<sequence length="440" mass="49421">MPPEPLSVKLARLVFWSFTFLLMTTVAATVGGVLALIDPKNALTPQQLQARQAAEKLKAIAPNRDSMGFPRFELARPMTLLVMGVDPPLDAPDDPEAVFSGRSDTLLLVRLDPDRESISLLSVPRDTRVRLGDRGYAKINEANYLGGIPLTSEAISDLLDVEIDRYIRIGTGAFRELVDLLGGVEVFVPYPMSYTDRTQQLKIELKPGWQTLNGRQSEHFARFRNDAYGDIGRIQRQHLLVEALQTRLSDPSVLPQVSKVVRVMQKYINTNLSLEELLAAVKMGLGRSPESLQMVMLPGKISDGHDSDRSYWIVDRQGRDRVMAQYFGNGDETEGRSQPDQRALKRLDIAVQNASGNPQIARKLLHELQRQGFKNVYAIEDWPDRQPHSQIIVQKGDLESAKTLQTLLKFPRLETSSTGYLDSDLTLRIGEDVERGDFRF</sequence>
<dbReference type="InterPro" id="IPR004474">
    <property type="entry name" value="LytR_CpsA_psr"/>
</dbReference>
<organism evidence="5 6">
    <name type="scientific">Oxynema aestuarii AP17</name>
    <dbReference type="NCBI Taxonomy" id="2064643"/>
    <lineage>
        <taxon>Bacteria</taxon>
        <taxon>Bacillati</taxon>
        <taxon>Cyanobacteriota</taxon>
        <taxon>Cyanophyceae</taxon>
        <taxon>Oscillatoriophycideae</taxon>
        <taxon>Oscillatoriales</taxon>
        <taxon>Oscillatoriaceae</taxon>
        <taxon>Oxynema</taxon>
        <taxon>Oxynema aestuarii</taxon>
    </lineage>
</organism>
<dbReference type="AlphaFoldDB" id="A0A6H1TX14"/>
<feature type="domain" description="LytR/CpsA/Psr regulator C-terminal" evidence="4">
    <location>
        <begin position="347"/>
        <end position="432"/>
    </location>
</feature>
<dbReference type="KEGG" id="oxy:HCG48_08925"/>
<feature type="domain" description="Cell envelope-related transcriptional attenuator" evidence="3">
    <location>
        <begin position="102"/>
        <end position="248"/>
    </location>
</feature>
<dbReference type="EMBL" id="CP051167">
    <property type="protein sequence ID" value="QIZ70687.1"/>
    <property type="molecule type" value="Genomic_DNA"/>
</dbReference>
<keyword evidence="2" id="KW-1133">Transmembrane helix</keyword>
<dbReference type="InterPro" id="IPR050922">
    <property type="entry name" value="LytR/CpsA/Psr_CW_biosynth"/>
</dbReference>
<dbReference type="NCBIfam" id="TIGR00350">
    <property type="entry name" value="lytR_cpsA_psr"/>
    <property type="match status" value="1"/>
</dbReference>
<keyword evidence="2" id="KW-0812">Transmembrane</keyword>
<gene>
    <name evidence="5" type="ORF">HCG48_08925</name>
</gene>
<dbReference type="PANTHER" id="PTHR33392:SF6">
    <property type="entry name" value="POLYISOPRENYL-TEICHOIC ACID--PEPTIDOGLYCAN TEICHOIC ACID TRANSFERASE TAGU"/>
    <property type="match status" value="1"/>
</dbReference>
<comment type="similarity">
    <text evidence="1">Belongs to the LytR/CpsA/Psr (LCP) family.</text>
</comment>
<accession>A0A6H1TX14</accession>
<feature type="transmembrane region" description="Helical" evidence="2">
    <location>
        <begin position="13"/>
        <end position="37"/>
    </location>
</feature>
<proteinExistence type="inferred from homology"/>
<keyword evidence="6" id="KW-1185">Reference proteome</keyword>
<evidence type="ECO:0000313" key="5">
    <source>
        <dbReference type="EMBL" id="QIZ70687.1"/>
    </source>
</evidence>
<dbReference type="Pfam" id="PF03816">
    <property type="entry name" value="LytR_cpsA_psr"/>
    <property type="match status" value="1"/>
</dbReference>
<dbReference type="InterPro" id="IPR027381">
    <property type="entry name" value="LytR/CpsA/Psr_C"/>
</dbReference>
<dbReference type="RefSeq" id="WP_168568842.1">
    <property type="nucleotide sequence ID" value="NZ_CP051167.1"/>
</dbReference>
<evidence type="ECO:0000259" key="3">
    <source>
        <dbReference type="Pfam" id="PF03816"/>
    </source>
</evidence>
<evidence type="ECO:0000313" key="6">
    <source>
        <dbReference type="Proteomes" id="UP000500857"/>
    </source>
</evidence>
<evidence type="ECO:0000256" key="2">
    <source>
        <dbReference type="SAM" id="Phobius"/>
    </source>
</evidence>
<dbReference type="PANTHER" id="PTHR33392">
    <property type="entry name" value="POLYISOPRENYL-TEICHOIC ACID--PEPTIDOGLYCAN TEICHOIC ACID TRANSFERASE TAGU"/>
    <property type="match status" value="1"/>
</dbReference>